<feature type="binding site" evidence="6 8">
    <location>
        <position position="98"/>
    </location>
    <ligand>
        <name>substrate</name>
    </ligand>
</feature>
<feature type="site" description="Transition state stabilizer" evidence="6 9">
    <location>
        <position position="182"/>
    </location>
</feature>
<accession>A0A430AV22</accession>
<feature type="active site" description="Proton donor/acceptor" evidence="6 7">
    <location>
        <position position="87"/>
    </location>
</feature>
<sequence length="228" mass="26347">MKTLVFIRHGQSKWNLENKFTGWTDVPLSEQGLTEAADAGRKLKDAGLTFDIVYTSLLKRAIKTAHIVMEEIDQLWLPEEKSWRLNERHYGALQGLNKAETAEQYGDEQVLLWRRSYDILPPLLADEDKRSSTKEAKYQHLDSHIIPRGESLKVTLERTLPYWEDHIAPSLLENKSVLVVAHGNSLRSLAKYLEDMTDEEILKFEIPTGKPLVYELKDDLSFSTKYYL</sequence>
<dbReference type="RefSeq" id="WP_126809005.1">
    <property type="nucleotide sequence ID" value="NZ_NGKA01000009.1"/>
</dbReference>
<keyword evidence="11" id="KW-1185">Reference proteome</keyword>
<feature type="binding site" evidence="6 8">
    <location>
        <begin position="87"/>
        <end position="90"/>
    </location>
    <ligand>
        <name>substrate</name>
    </ligand>
</feature>
<comment type="catalytic activity">
    <reaction evidence="1 6">
        <text>(2R)-2-phosphoglycerate = (2R)-3-phosphoglycerate</text>
        <dbReference type="Rhea" id="RHEA:15901"/>
        <dbReference type="ChEBI" id="CHEBI:58272"/>
        <dbReference type="ChEBI" id="CHEBI:58289"/>
        <dbReference type="EC" id="5.4.2.11"/>
    </reaction>
</comment>
<name>A0A430AV22_9ENTE</name>
<evidence type="ECO:0000313" key="11">
    <source>
        <dbReference type="Proteomes" id="UP000287605"/>
    </source>
</evidence>
<feature type="binding site" evidence="6 8">
    <location>
        <begin position="8"/>
        <end position="15"/>
    </location>
    <ligand>
        <name>substrate</name>
    </ligand>
</feature>
<dbReference type="Proteomes" id="UP000287605">
    <property type="component" value="Unassembled WGS sequence"/>
</dbReference>
<dbReference type="SMART" id="SM00855">
    <property type="entry name" value="PGAM"/>
    <property type="match status" value="1"/>
</dbReference>
<dbReference type="GO" id="GO:0006094">
    <property type="term" value="P:gluconeogenesis"/>
    <property type="evidence" value="ECO:0007669"/>
    <property type="project" value="UniProtKB-UniRule"/>
</dbReference>
<reference evidence="10 11" key="1">
    <citation type="submission" date="2017-05" db="EMBL/GenBank/DDBJ databases">
        <title>Vagococcus spp. assemblies.</title>
        <authorList>
            <person name="Gulvik C.A."/>
        </authorList>
    </citation>
    <scope>NUCLEOTIDE SEQUENCE [LARGE SCALE GENOMIC DNA]</scope>
    <source>
        <strain evidence="10 11">CCUG 51432</strain>
    </source>
</reference>
<dbReference type="NCBIfam" id="TIGR01258">
    <property type="entry name" value="pgm_1"/>
    <property type="match status" value="1"/>
</dbReference>
<comment type="function">
    <text evidence="6">Catalyzes the interconversion of 2-phosphoglycerate and 3-phosphoglycerate.</text>
</comment>
<keyword evidence="4 6" id="KW-0324">Glycolysis</keyword>
<feature type="binding site" evidence="6 8">
    <location>
        <begin position="21"/>
        <end position="22"/>
    </location>
    <ligand>
        <name>substrate</name>
    </ligand>
</feature>
<evidence type="ECO:0000256" key="6">
    <source>
        <dbReference type="HAMAP-Rule" id="MF_01039"/>
    </source>
</evidence>
<dbReference type="GO" id="GO:0004619">
    <property type="term" value="F:phosphoglycerate mutase activity"/>
    <property type="evidence" value="ECO:0007669"/>
    <property type="project" value="UniProtKB-UniRule"/>
</dbReference>
<feature type="active site" description="Tele-phosphohistidine intermediate" evidence="6 7">
    <location>
        <position position="9"/>
    </location>
</feature>
<dbReference type="EMBL" id="NGKA01000009">
    <property type="protein sequence ID" value="RSU11910.1"/>
    <property type="molecule type" value="Genomic_DNA"/>
</dbReference>
<evidence type="ECO:0000256" key="7">
    <source>
        <dbReference type="PIRSR" id="PIRSR613078-1"/>
    </source>
</evidence>
<dbReference type="Gene3D" id="3.40.50.1240">
    <property type="entry name" value="Phosphoglycerate mutase-like"/>
    <property type="match status" value="1"/>
</dbReference>
<dbReference type="InterPro" id="IPR029033">
    <property type="entry name" value="His_PPase_superfam"/>
</dbReference>
<comment type="similarity">
    <text evidence="2 6">Belongs to the phosphoglycerate mutase family. BPG-dependent PGAM subfamily.</text>
</comment>
<dbReference type="AlphaFoldDB" id="A0A430AV22"/>
<evidence type="ECO:0000256" key="2">
    <source>
        <dbReference type="ARBA" id="ARBA00006717"/>
    </source>
</evidence>
<feature type="binding site" evidence="6 8">
    <location>
        <begin position="183"/>
        <end position="184"/>
    </location>
    <ligand>
        <name>substrate</name>
    </ligand>
</feature>
<dbReference type="FunFam" id="3.40.50.1240:FF:000003">
    <property type="entry name" value="2,3-bisphosphoglycerate-dependent phosphoglycerate mutase"/>
    <property type="match status" value="1"/>
</dbReference>
<keyword evidence="3 6" id="KW-0312">Gluconeogenesis</keyword>
<comment type="pathway">
    <text evidence="6">Carbohydrate degradation; glycolysis; pyruvate from D-glyceraldehyde 3-phosphate: step 3/5.</text>
</comment>
<dbReference type="OrthoDB" id="9781415at2"/>
<evidence type="ECO:0000256" key="3">
    <source>
        <dbReference type="ARBA" id="ARBA00022432"/>
    </source>
</evidence>
<proteinExistence type="inferred from homology"/>
<dbReference type="Pfam" id="PF00300">
    <property type="entry name" value="His_Phos_1"/>
    <property type="match status" value="2"/>
</dbReference>
<dbReference type="NCBIfam" id="NF010713">
    <property type="entry name" value="PRK14115.1"/>
    <property type="match status" value="1"/>
</dbReference>
<feature type="binding site" evidence="6 8">
    <location>
        <begin position="114"/>
        <end position="115"/>
    </location>
    <ligand>
        <name>substrate</name>
    </ligand>
</feature>
<dbReference type="SUPFAM" id="SSF53254">
    <property type="entry name" value="Phosphoglycerate mutase-like"/>
    <property type="match status" value="1"/>
</dbReference>
<dbReference type="UniPathway" id="UPA00109">
    <property type="reaction ID" value="UER00186"/>
</dbReference>
<dbReference type="HAMAP" id="MF_01039">
    <property type="entry name" value="PGAM_GpmA"/>
    <property type="match status" value="1"/>
</dbReference>
<evidence type="ECO:0000256" key="4">
    <source>
        <dbReference type="ARBA" id="ARBA00023152"/>
    </source>
</evidence>
<evidence type="ECO:0000256" key="8">
    <source>
        <dbReference type="PIRSR" id="PIRSR613078-2"/>
    </source>
</evidence>
<dbReference type="GO" id="GO:0006096">
    <property type="term" value="P:glycolytic process"/>
    <property type="evidence" value="ECO:0007669"/>
    <property type="project" value="UniProtKB-UniRule"/>
</dbReference>
<comment type="caution">
    <text evidence="10">The sequence shown here is derived from an EMBL/GenBank/DDBJ whole genome shotgun (WGS) entry which is preliminary data.</text>
</comment>
<dbReference type="PANTHER" id="PTHR11931">
    <property type="entry name" value="PHOSPHOGLYCERATE MUTASE"/>
    <property type="match status" value="1"/>
</dbReference>
<organism evidence="10 11">
    <name type="scientific">Vagococcus elongatus</name>
    <dbReference type="NCBI Taxonomy" id="180344"/>
    <lineage>
        <taxon>Bacteria</taxon>
        <taxon>Bacillati</taxon>
        <taxon>Bacillota</taxon>
        <taxon>Bacilli</taxon>
        <taxon>Lactobacillales</taxon>
        <taxon>Enterococcaceae</taxon>
        <taxon>Vagococcus</taxon>
    </lineage>
</organism>
<dbReference type="InterPro" id="IPR013078">
    <property type="entry name" value="His_Pase_superF_clade-1"/>
</dbReference>
<evidence type="ECO:0000256" key="1">
    <source>
        <dbReference type="ARBA" id="ARBA00000380"/>
    </source>
</evidence>
<protein>
    <recommendedName>
        <fullName evidence="6">2,3-bisphosphoglycerate-dependent phosphoglycerate mutase</fullName>
        <shortName evidence="6">BPG-dependent PGAM</shortName>
        <shortName evidence="6">PGAM</shortName>
        <shortName evidence="6">Phosphoglyceromutase</shortName>
        <shortName evidence="6">dPGM</shortName>
        <ecNumber evidence="6">5.4.2.11</ecNumber>
    </recommendedName>
</protein>
<evidence type="ECO:0000256" key="5">
    <source>
        <dbReference type="ARBA" id="ARBA00023235"/>
    </source>
</evidence>
<feature type="binding site" evidence="6 8">
    <location>
        <position position="60"/>
    </location>
    <ligand>
        <name>substrate</name>
    </ligand>
</feature>
<dbReference type="EC" id="5.4.2.11" evidence="6"/>
<gene>
    <name evidence="6 10" type="primary">gpmA</name>
    <name evidence="10" type="ORF">CBF29_07265</name>
</gene>
<dbReference type="InterPro" id="IPR005952">
    <property type="entry name" value="Phosphogly_mut1"/>
</dbReference>
<dbReference type="CDD" id="cd07067">
    <property type="entry name" value="HP_PGM_like"/>
    <property type="match status" value="1"/>
</dbReference>
<dbReference type="PIRSF" id="PIRSF000709">
    <property type="entry name" value="6PFK_2-Ptase"/>
    <property type="match status" value="1"/>
</dbReference>
<keyword evidence="5 6" id="KW-0413">Isomerase</keyword>
<evidence type="ECO:0000313" key="10">
    <source>
        <dbReference type="EMBL" id="RSU11910.1"/>
    </source>
</evidence>
<evidence type="ECO:0000256" key="9">
    <source>
        <dbReference type="PIRSR" id="PIRSR613078-3"/>
    </source>
</evidence>